<protein>
    <submittedName>
        <fullName evidence="1">Uncharacterized protein</fullName>
    </submittedName>
</protein>
<name>A0A8S5LIK4_9CAUD</name>
<evidence type="ECO:0000313" key="1">
    <source>
        <dbReference type="EMBL" id="DAD69721.1"/>
    </source>
</evidence>
<organism evidence="1">
    <name type="scientific">Myoviridae sp. ctFCq8</name>
    <dbReference type="NCBI Taxonomy" id="2827605"/>
    <lineage>
        <taxon>Viruses</taxon>
        <taxon>Duplodnaviria</taxon>
        <taxon>Heunggongvirae</taxon>
        <taxon>Uroviricota</taxon>
        <taxon>Caudoviricetes</taxon>
    </lineage>
</organism>
<proteinExistence type="predicted"/>
<reference evidence="1" key="1">
    <citation type="journal article" date="2021" name="Proc. Natl. Acad. Sci. U.S.A.">
        <title>A Catalog of Tens of Thousands of Viruses from Human Metagenomes Reveals Hidden Associations with Chronic Diseases.</title>
        <authorList>
            <person name="Tisza M.J."/>
            <person name="Buck C.B."/>
        </authorList>
    </citation>
    <scope>NUCLEOTIDE SEQUENCE</scope>
    <source>
        <strain evidence="1">CtFCq8</strain>
    </source>
</reference>
<dbReference type="EMBL" id="BK015854">
    <property type="protein sequence ID" value="DAD69721.1"/>
    <property type="molecule type" value="Genomic_DNA"/>
</dbReference>
<accession>A0A8S5LIK4</accession>
<sequence length="85" mass="10427">MIRTNRLEMARNVYAIINRYHEPGNHRRSLRKVWQHYVYPIYPMSLRTMMELLRIAREHQSPGEIPPGLYPLFEEWDKKRTPYTI</sequence>